<dbReference type="InterPro" id="IPR003374">
    <property type="entry name" value="ApbE-like_sf"/>
</dbReference>
<evidence type="ECO:0000256" key="2">
    <source>
        <dbReference type="ARBA" id="ARBA00016337"/>
    </source>
</evidence>
<dbReference type="GO" id="GO:0046872">
    <property type="term" value="F:metal ion binding"/>
    <property type="evidence" value="ECO:0007669"/>
    <property type="project" value="UniProtKB-UniRule"/>
</dbReference>
<evidence type="ECO:0000256" key="12">
    <source>
        <dbReference type="SAM" id="SignalP"/>
    </source>
</evidence>
<accession>A0A501W4B5</accession>
<dbReference type="GO" id="GO:0016740">
    <property type="term" value="F:transferase activity"/>
    <property type="evidence" value="ECO:0007669"/>
    <property type="project" value="UniProtKB-UniRule"/>
</dbReference>
<dbReference type="PANTHER" id="PTHR30040">
    <property type="entry name" value="THIAMINE BIOSYNTHESIS LIPOPROTEIN APBE"/>
    <property type="match status" value="1"/>
</dbReference>
<sequence length="355" mass="38982">MLKRLFILWMICCAGLMQVQAQRLPTKEPEAQKKVLKLMGTRFELVAVSHDPQKAWEAIDAGIKEIQRIEALISEWQTTSQTSEINRNAGIKPVVVDEELYDLISRSNRISQMTGGAFDISFASIYNVWKYDGSMKTVPSPEEVAASVSKINYKNIILNPKDHSVYLKEPGMKIGFGAIGKGYAANRARDVMREMGIAGGVVNAAGDMVTWGKQANGEPWYVGIADPAEKDKVFSWLTADNTAVVTSGNYEKYVDLGGKRYSHIIDPRTGYPAEGLKSVTVVCPNGELADALATAVSVLGPEEGLYLINQLKGVECLLVTDDDKIVTSEKLNLHFYQNKKKPADATAASGKEQMK</sequence>
<feature type="binding site" evidence="11">
    <location>
        <position position="290"/>
    </location>
    <ligand>
        <name>Mg(2+)</name>
        <dbReference type="ChEBI" id="CHEBI:18420"/>
    </ligand>
</feature>
<dbReference type="Gene3D" id="3.10.520.10">
    <property type="entry name" value="ApbE-like domains"/>
    <property type="match status" value="1"/>
</dbReference>
<dbReference type="Proteomes" id="UP000316727">
    <property type="component" value="Unassembled WGS sequence"/>
</dbReference>
<evidence type="ECO:0000256" key="3">
    <source>
        <dbReference type="ARBA" id="ARBA00022630"/>
    </source>
</evidence>
<dbReference type="InterPro" id="IPR024932">
    <property type="entry name" value="ApbE"/>
</dbReference>
<comment type="similarity">
    <text evidence="10">Belongs to the ApbE family.</text>
</comment>
<dbReference type="OrthoDB" id="9778595at2"/>
<comment type="caution">
    <text evidence="13">The sequence shown here is derived from an EMBL/GenBank/DDBJ whole genome shotgun (WGS) entry which is preliminary data.</text>
</comment>
<reference evidence="13 14" key="1">
    <citation type="submission" date="2019-06" db="EMBL/GenBank/DDBJ databases">
        <title>A novel bacterium of genus Pontibacter, isolated from marine sediment.</title>
        <authorList>
            <person name="Huang H."/>
            <person name="Mo K."/>
            <person name="Hu Y."/>
        </authorList>
    </citation>
    <scope>NUCLEOTIDE SEQUENCE [LARGE SCALE GENOMIC DNA]</scope>
    <source>
        <strain evidence="13 14">HB172049</strain>
    </source>
</reference>
<organism evidence="13 14">
    <name type="scientific">Pontibacter mangrovi</name>
    <dbReference type="NCBI Taxonomy" id="2589816"/>
    <lineage>
        <taxon>Bacteria</taxon>
        <taxon>Pseudomonadati</taxon>
        <taxon>Bacteroidota</taxon>
        <taxon>Cytophagia</taxon>
        <taxon>Cytophagales</taxon>
        <taxon>Hymenobacteraceae</taxon>
        <taxon>Pontibacter</taxon>
    </lineage>
</organism>
<evidence type="ECO:0000313" key="13">
    <source>
        <dbReference type="EMBL" id="TPE44429.1"/>
    </source>
</evidence>
<dbReference type="PIRSF" id="PIRSF006268">
    <property type="entry name" value="ApbE"/>
    <property type="match status" value="1"/>
</dbReference>
<dbReference type="AlphaFoldDB" id="A0A501W4B5"/>
<feature type="signal peptide" evidence="12">
    <location>
        <begin position="1"/>
        <end position="21"/>
    </location>
</feature>
<keyword evidence="6 10" id="KW-0274">FAD</keyword>
<evidence type="ECO:0000256" key="4">
    <source>
        <dbReference type="ARBA" id="ARBA00022679"/>
    </source>
</evidence>
<keyword evidence="5 10" id="KW-0479">Metal-binding</keyword>
<evidence type="ECO:0000256" key="11">
    <source>
        <dbReference type="PIRSR" id="PIRSR006268-2"/>
    </source>
</evidence>
<dbReference type="EMBL" id="VFRQ01000004">
    <property type="protein sequence ID" value="TPE44429.1"/>
    <property type="molecule type" value="Genomic_DNA"/>
</dbReference>
<keyword evidence="3 10" id="KW-0285">Flavoprotein</keyword>
<dbReference type="SUPFAM" id="SSF143631">
    <property type="entry name" value="ApbE-like"/>
    <property type="match status" value="1"/>
</dbReference>
<dbReference type="EC" id="2.7.1.180" evidence="1 10"/>
<evidence type="ECO:0000256" key="6">
    <source>
        <dbReference type="ARBA" id="ARBA00022827"/>
    </source>
</evidence>
<evidence type="ECO:0000256" key="8">
    <source>
        <dbReference type="ARBA" id="ARBA00031306"/>
    </source>
</evidence>
<evidence type="ECO:0000256" key="10">
    <source>
        <dbReference type="PIRNR" id="PIRNR006268"/>
    </source>
</evidence>
<dbReference type="PANTHER" id="PTHR30040:SF2">
    <property type="entry name" value="FAD:PROTEIN FMN TRANSFERASE"/>
    <property type="match status" value="1"/>
</dbReference>
<dbReference type="RefSeq" id="WP_140621320.1">
    <property type="nucleotide sequence ID" value="NZ_VFRQ01000004.1"/>
</dbReference>
<evidence type="ECO:0000256" key="9">
    <source>
        <dbReference type="ARBA" id="ARBA00048540"/>
    </source>
</evidence>
<evidence type="ECO:0000256" key="5">
    <source>
        <dbReference type="ARBA" id="ARBA00022723"/>
    </source>
</evidence>
<evidence type="ECO:0000313" key="14">
    <source>
        <dbReference type="Proteomes" id="UP000316727"/>
    </source>
</evidence>
<keyword evidence="7 10" id="KW-0460">Magnesium</keyword>
<keyword evidence="12" id="KW-0732">Signal</keyword>
<proteinExistence type="inferred from homology"/>
<feature type="binding site" evidence="11">
    <location>
        <position position="294"/>
    </location>
    <ligand>
        <name>Mg(2+)</name>
        <dbReference type="ChEBI" id="CHEBI:18420"/>
    </ligand>
</feature>
<feature type="chain" id="PRO_5039944233" description="FAD:protein FMN transferase" evidence="12">
    <location>
        <begin position="22"/>
        <end position="355"/>
    </location>
</feature>
<comment type="catalytic activity">
    <reaction evidence="9 10">
        <text>L-threonyl-[protein] + FAD = FMN-L-threonyl-[protein] + AMP + H(+)</text>
        <dbReference type="Rhea" id="RHEA:36847"/>
        <dbReference type="Rhea" id="RHEA-COMP:11060"/>
        <dbReference type="Rhea" id="RHEA-COMP:11061"/>
        <dbReference type="ChEBI" id="CHEBI:15378"/>
        <dbReference type="ChEBI" id="CHEBI:30013"/>
        <dbReference type="ChEBI" id="CHEBI:57692"/>
        <dbReference type="ChEBI" id="CHEBI:74257"/>
        <dbReference type="ChEBI" id="CHEBI:456215"/>
        <dbReference type="EC" id="2.7.1.180"/>
    </reaction>
</comment>
<keyword evidence="14" id="KW-1185">Reference proteome</keyword>
<feature type="binding site" evidence="11">
    <location>
        <position position="178"/>
    </location>
    <ligand>
        <name>Mg(2+)</name>
        <dbReference type="ChEBI" id="CHEBI:18420"/>
    </ligand>
</feature>
<dbReference type="Pfam" id="PF02424">
    <property type="entry name" value="ApbE"/>
    <property type="match status" value="1"/>
</dbReference>
<gene>
    <name evidence="13" type="ORF">FJM65_09810</name>
</gene>
<evidence type="ECO:0000256" key="7">
    <source>
        <dbReference type="ARBA" id="ARBA00022842"/>
    </source>
</evidence>
<comment type="cofactor">
    <cofactor evidence="11">
        <name>Mg(2+)</name>
        <dbReference type="ChEBI" id="CHEBI:18420"/>
    </cofactor>
    <cofactor evidence="11">
        <name>Mn(2+)</name>
        <dbReference type="ChEBI" id="CHEBI:29035"/>
    </cofactor>
    <text evidence="11">Magnesium. Can also use manganese.</text>
</comment>
<name>A0A501W4B5_9BACT</name>
<evidence type="ECO:0000256" key="1">
    <source>
        <dbReference type="ARBA" id="ARBA00011955"/>
    </source>
</evidence>
<keyword evidence="4 10" id="KW-0808">Transferase</keyword>
<protein>
    <recommendedName>
        <fullName evidence="2 10">FAD:protein FMN transferase</fullName>
        <ecNumber evidence="1 10">2.7.1.180</ecNumber>
    </recommendedName>
    <alternativeName>
        <fullName evidence="8 10">Flavin transferase</fullName>
    </alternativeName>
</protein>